<gene>
    <name evidence="2" type="ORF">BKD09_28045</name>
</gene>
<sequence length="132" mass="14738">MASNWSIALGVLGPTLTCVGAFIQFFDWKKSRDETGELSWRRDYISHLEAQIGELRAVDKTRGAVADEGFDVGETLDILQQATEQANKLNRQRLQDLVDKMDASSERRSKFVFVSIGLVLLGTILWAATSFV</sequence>
<proteinExistence type="predicted"/>
<reference evidence="2 3" key="1">
    <citation type="submission" date="2016-11" db="EMBL/GenBank/DDBJ databases">
        <title>Complete Genome Sequence of Bradyrhizobium sp. strain J5, an isolated from soybean nodule in Hokkaido.</title>
        <authorList>
            <person name="Kanehara K."/>
        </authorList>
    </citation>
    <scope>NUCLEOTIDE SEQUENCE [LARGE SCALE GENOMIC DNA]</scope>
    <source>
        <strain evidence="2 3">J5</strain>
    </source>
</reference>
<dbReference type="RefSeq" id="WP_071914209.1">
    <property type="nucleotide sequence ID" value="NZ_CP017637.1"/>
</dbReference>
<keyword evidence="1" id="KW-0472">Membrane</keyword>
<evidence type="ECO:0000313" key="3">
    <source>
        <dbReference type="Proteomes" id="UP000181962"/>
    </source>
</evidence>
<protein>
    <submittedName>
        <fullName evidence="2">Uncharacterized protein</fullName>
    </submittedName>
</protein>
<accession>A0A1L3FFV6</accession>
<keyword evidence="1" id="KW-1133">Transmembrane helix</keyword>
<dbReference type="AlphaFoldDB" id="A0A1L3FFV6"/>
<dbReference type="Proteomes" id="UP000181962">
    <property type="component" value="Chromosome"/>
</dbReference>
<feature type="transmembrane region" description="Helical" evidence="1">
    <location>
        <begin position="111"/>
        <end position="129"/>
    </location>
</feature>
<organism evidence="2 3">
    <name type="scientific">Bradyrhizobium japonicum</name>
    <dbReference type="NCBI Taxonomy" id="375"/>
    <lineage>
        <taxon>Bacteria</taxon>
        <taxon>Pseudomonadati</taxon>
        <taxon>Pseudomonadota</taxon>
        <taxon>Alphaproteobacteria</taxon>
        <taxon>Hyphomicrobiales</taxon>
        <taxon>Nitrobacteraceae</taxon>
        <taxon>Bradyrhizobium</taxon>
    </lineage>
</organism>
<evidence type="ECO:0000256" key="1">
    <source>
        <dbReference type="SAM" id="Phobius"/>
    </source>
</evidence>
<feature type="transmembrane region" description="Helical" evidence="1">
    <location>
        <begin position="6"/>
        <end position="26"/>
    </location>
</feature>
<dbReference type="EMBL" id="CP017637">
    <property type="protein sequence ID" value="APG12193.1"/>
    <property type="molecule type" value="Genomic_DNA"/>
</dbReference>
<keyword evidence="1" id="KW-0812">Transmembrane</keyword>
<name>A0A1L3FFV6_BRAJP</name>
<evidence type="ECO:0000313" key="2">
    <source>
        <dbReference type="EMBL" id="APG12193.1"/>
    </source>
</evidence>